<name>A0A6A0GWJ3_HYAAZ</name>
<reference evidence="6" key="1">
    <citation type="submission" date="2014-08" db="EMBL/GenBank/DDBJ databases">
        <authorList>
            <person name="Murali S."/>
            <person name="Richards S."/>
            <person name="Bandaranaike D."/>
            <person name="Bellair M."/>
            <person name="Blankenburg K."/>
            <person name="Chao H."/>
            <person name="Dinh H."/>
            <person name="Doddapaneni H."/>
            <person name="Dugan-Rocha S."/>
            <person name="Elkadiri S."/>
            <person name="Gnanaolivu R."/>
            <person name="Hughes D."/>
            <person name="Lee S."/>
            <person name="Li M."/>
            <person name="Ming W."/>
            <person name="Munidasa M."/>
            <person name="Muniz J."/>
            <person name="Nguyen L."/>
            <person name="Osuji N."/>
            <person name="Pu L.-L."/>
            <person name="Puazo M."/>
            <person name="Skinner E."/>
            <person name="Qu C."/>
            <person name="Quiroz J."/>
            <person name="Raj R."/>
            <person name="Weissenberger G."/>
            <person name="Xin Y."/>
            <person name="Zou X."/>
            <person name="Han Y."/>
            <person name="Worley K."/>
            <person name="Muzny D."/>
            <person name="Gibbs R."/>
        </authorList>
    </citation>
    <scope>NUCLEOTIDE SEQUENCE</scope>
    <source>
        <strain evidence="6">HAZT.00-mixed</strain>
        <tissue evidence="6">Whole organism</tissue>
    </source>
</reference>
<protein>
    <recommendedName>
        <fullName evidence="5">SANT domain-containing protein</fullName>
    </recommendedName>
</protein>
<dbReference type="SUPFAM" id="SSF46689">
    <property type="entry name" value="Homeodomain-like"/>
    <property type="match status" value="1"/>
</dbReference>
<dbReference type="InterPro" id="IPR009057">
    <property type="entry name" value="Homeodomain-like_sf"/>
</dbReference>
<dbReference type="Pfam" id="PF00249">
    <property type="entry name" value="Myb_DNA-binding"/>
    <property type="match status" value="1"/>
</dbReference>
<evidence type="ECO:0000256" key="2">
    <source>
        <dbReference type="ARBA" id="ARBA00010097"/>
    </source>
</evidence>
<dbReference type="PANTHER" id="PTHR13992:SF39">
    <property type="entry name" value="SMRTER, ISOFORM G"/>
    <property type="match status" value="1"/>
</dbReference>
<evidence type="ECO:0000259" key="5">
    <source>
        <dbReference type="PROSITE" id="PS51293"/>
    </source>
</evidence>
<dbReference type="EMBL" id="JQDR03012546">
    <property type="protein sequence ID" value="KAA0191092.1"/>
    <property type="molecule type" value="Genomic_DNA"/>
</dbReference>
<proteinExistence type="inferred from homology"/>
<organism evidence="6">
    <name type="scientific">Hyalella azteca</name>
    <name type="common">Amphipod</name>
    <dbReference type="NCBI Taxonomy" id="294128"/>
    <lineage>
        <taxon>Eukaryota</taxon>
        <taxon>Metazoa</taxon>
        <taxon>Ecdysozoa</taxon>
        <taxon>Arthropoda</taxon>
        <taxon>Crustacea</taxon>
        <taxon>Multicrustacea</taxon>
        <taxon>Malacostraca</taxon>
        <taxon>Eumalacostraca</taxon>
        <taxon>Peracarida</taxon>
        <taxon>Amphipoda</taxon>
        <taxon>Senticaudata</taxon>
        <taxon>Talitrida</taxon>
        <taxon>Talitroidea</taxon>
        <taxon>Hyalellidae</taxon>
        <taxon>Hyalella</taxon>
    </lineage>
</organism>
<comment type="caution">
    <text evidence="6">The sequence shown here is derived from an EMBL/GenBank/DDBJ whole genome shotgun (WGS) entry which is preliminary data.</text>
</comment>
<comment type="subcellular location">
    <subcellularLocation>
        <location evidence="1">Nucleus</location>
    </subcellularLocation>
</comment>
<feature type="compositionally biased region" description="Low complexity" evidence="4">
    <location>
        <begin position="500"/>
        <end position="544"/>
    </location>
</feature>
<dbReference type="GO" id="GO:0000785">
    <property type="term" value="C:chromatin"/>
    <property type="evidence" value="ECO:0007669"/>
    <property type="project" value="TreeGrafter"/>
</dbReference>
<dbReference type="PANTHER" id="PTHR13992">
    <property type="entry name" value="NUCLEAR RECEPTOR CO-REPRESSOR RELATED NCOR"/>
    <property type="match status" value="1"/>
</dbReference>
<dbReference type="GO" id="GO:0006357">
    <property type="term" value="P:regulation of transcription by RNA polymerase II"/>
    <property type="evidence" value="ECO:0007669"/>
    <property type="project" value="TreeGrafter"/>
</dbReference>
<keyword evidence="3" id="KW-0175">Coiled coil</keyword>
<dbReference type="Gene3D" id="1.10.10.60">
    <property type="entry name" value="Homeodomain-like"/>
    <property type="match status" value="1"/>
</dbReference>
<feature type="region of interest" description="Disordered" evidence="4">
    <location>
        <begin position="76"/>
        <end position="98"/>
    </location>
</feature>
<evidence type="ECO:0000256" key="4">
    <source>
        <dbReference type="SAM" id="MobiDB-lite"/>
    </source>
</evidence>
<evidence type="ECO:0000256" key="3">
    <source>
        <dbReference type="ARBA" id="ARBA00023054"/>
    </source>
</evidence>
<dbReference type="GO" id="GO:0005654">
    <property type="term" value="C:nucleoplasm"/>
    <property type="evidence" value="ECO:0007669"/>
    <property type="project" value="UniProtKB-ARBA"/>
</dbReference>
<feature type="compositionally biased region" description="Low complexity" evidence="4">
    <location>
        <begin position="461"/>
        <end position="475"/>
    </location>
</feature>
<dbReference type="FunFam" id="1.10.10.60:FF:000026">
    <property type="entry name" value="Nuclear receptor corepressor 2 isoform 1"/>
    <property type="match status" value="1"/>
</dbReference>
<dbReference type="CDD" id="cd00167">
    <property type="entry name" value="SANT"/>
    <property type="match status" value="1"/>
</dbReference>
<dbReference type="AlphaFoldDB" id="A0A6A0GWJ3"/>
<dbReference type="Pfam" id="PF15784">
    <property type="entry name" value="GPS2_interact"/>
    <property type="match status" value="1"/>
</dbReference>
<dbReference type="InterPro" id="IPR051571">
    <property type="entry name" value="N-CoR_corepressor"/>
</dbReference>
<gene>
    <name evidence="6" type="ORF">HAZT_HAZT012249</name>
</gene>
<evidence type="ECO:0000256" key="1">
    <source>
        <dbReference type="ARBA" id="ARBA00004123"/>
    </source>
</evidence>
<evidence type="ECO:0000313" key="6">
    <source>
        <dbReference type="EMBL" id="KAA0191092.1"/>
    </source>
</evidence>
<feature type="domain" description="SANT" evidence="5">
    <location>
        <begin position="338"/>
        <end position="389"/>
    </location>
</feature>
<reference evidence="6" key="2">
    <citation type="journal article" date="2018" name="Environ. Sci. Technol.">
        <title>The Toxicogenome of Hyalella azteca: A Model for Sediment Ecotoxicology and Evolutionary Toxicology.</title>
        <authorList>
            <person name="Poynton H.C."/>
            <person name="Hasenbein S."/>
            <person name="Benoit J.B."/>
            <person name="Sepulveda M.S."/>
            <person name="Poelchau M.F."/>
            <person name="Hughes D.S.T."/>
            <person name="Murali S.C."/>
            <person name="Chen S."/>
            <person name="Glastad K.M."/>
            <person name="Goodisman M.A.D."/>
            <person name="Werren J.H."/>
            <person name="Vineis J.H."/>
            <person name="Bowen J.L."/>
            <person name="Friedrich M."/>
            <person name="Jones J."/>
            <person name="Robertson H.M."/>
            <person name="Feyereisen R."/>
            <person name="Mechler-Hickson A."/>
            <person name="Mathers N."/>
            <person name="Lee C.E."/>
            <person name="Colbourne J.K."/>
            <person name="Biales A."/>
            <person name="Johnston J.S."/>
            <person name="Wellborn G.A."/>
            <person name="Rosendale A.J."/>
            <person name="Cridge A.G."/>
            <person name="Munoz-Torres M.C."/>
            <person name="Bain P.A."/>
            <person name="Manny A.R."/>
            <person name="Major K.M."/>
            <person name="Lambert F.N."/>
            <person name="Vulpe C.D."/>
            <person name="Tuck P."/>
            <person name="Blalock B.J."/>
            <person name="Lin Y.Y."/>
            <person name="Smith M.E."/>
            <person name="Ochoa-Acuna H."/>
            <person name="Chen M.M."/>
            <person name="Childers C.P."/>
            <person name="Qu J."/>
            <person name="Dugan S."/>
            <person name="Lee S.L."/>
            <person name="Chao H."/>
            <person name="Dinh H."/>
            <person name="Han Y."/>
            <person name="Doddapaneni H."/>
            <person name="Worley K.C."/>
            <person name="Muzny D.M."/>
            <person name="Gibbs R.A."/>
            <person name="Richards S."/>
        </authorList>
    </citation>
    <scope>NUCLEOTIDE SEQUENCE</scope>
    <source>
        <strain evidence="6">HAZT.00-mixed</strain>
        <tissue evidence="6">Whole organism</tissue>
    </source>
</reference>
<reference evidence="6" key="3">
    <citation type="submission" date="2019-06" db="EMBL/GenBank/DDBJ databases">
        <authorList>
            <person name="Poynton C."/>
            <person name="Hasenbein S."/>
            <person name="Benoit J.B."/>
            <person name="Sepulveda M.S."/>
            <person name="Poelchau M.F."/>
            <person name="Murali S.C."/>
            <person name="Chen S."/>
            <person name="Glastad K.M."/>
            <person name="Werren J.H."/>
            <person name="Vineis J.H."/>
            <person name="Bowen J.L."/>
            <person name="Friedrich M."/>
            <person name="Jones J."/>
            <person name="Robertson H.M."/>
            <person name="Feyereisen R."/>
            <person name="Mechler-Hickson A."/>
            <person name="Mathers N."/>
            <person name="Lee C.E."/>
            <person name="Colbourne J.K."/>
            <person name="Biales A."/>
            <person name="Johnston J.S."/>
            <person name="Wellborn G.A."/>
            <person name="Rosendale A.J."/>
            <person name="Cridge A.G."/>
            <person name="Munoz-Torres M.C."/>
            <person name="Bain P.A."/>
            <person name="Manny A.R."/>
            <person name="Major K.M."/>
            <person name="Lambert F.N."/>
            <person name="Vulpe C.D."/>
            <person name="Tuck P."/>
            <person name="Blalock B.J."/>
            <person name="Lin Y.-Y."/>
            <person name="Smith M.E."/>
            <person name="Ochoa-Acuna H."/>
            <person name="Chen M.-J.M."/>
            <person name="Childers C.P."/>
            <person name="Qu J."/>
            <person name="Dugan S."/>
            <person name="Lee S.L."/>
            <person name="Chao H."/>
            <person name="Dinh H."/>
            <person name="Han Y."/>
            <person name="Doddapaneni H."/>
            <person name="Worley K.C."/>
            <person name="Muzny D.M."/>
            <person name="Gibbs R.A."/>
            <person name="Richards S."/>
        </authorList>
    </citation>
    <scope>NUCLEOTIDE SEQUENCE</scope>
    <source>
        <strain evidence="6">HAZT.00-mixed</strain>
        <tissue evidence="6">Whole organism</tissue>
    </source>
</reference>
<dbReference type="Gene3D" id="1.20.5.430">
    <property type="match status" value="1"/>
</dbReference>
<dbReference type="InterPro" id="IPR017884">
    <property type="entry name" value="SANT_dom"/>
</dbReference>
<sequence length="580" mass="64608">MGGMTSLHVNTDVHPTRESSYYPQVEAISPTPTEIRDDSPDSIKNQILKQIESVDREIEKFEASIKMMEKKAEELEAASIHKSEGDQDGAAGDDDGKAKNHSLPQIIYAANKKKAEEAHKEMAKINCPMDGPSFLVSALHVVEYYLIPNILFLYSTFSIGCHDIKMNYSYVQPLYHQPSDTRNYESNKRIFYNGGLKAKIIQHVKKEALERRTRIEKITATYSKLRTEWLKKVEKEENSKKHREKMSRNRELFEKVFNELRKQREDRERFTRVGARVKSDAEMEEIMDGLQEQENEEKKMRSYAVIPPILLDAVRRNYRFECRNGLIADPVAGYKEHKNCNTWSEQEKDIFREKYLQHPKNFVLIASYLEKKTVANCIYYYYSTKKKENYKAQVKRRIRKPRATKGSAAAPSQTGVLEVVGLNSTGVTTRGSVAALQKEQQQSGRPEACSAPNSPPPPPVSSSSVSSRTLNSSSPAPTTGDVRMAVSSATPTTQANTGALSSGDSSLSTSSHCDSTNSPNAVSLPASDVPPSSSVTPAVAASSPQQNGDFDSKTSSLLSSSAEAPTTEIKESRLATISSL</sequence>
<comment type="similarity">
    <text evidence="2">Belongs to the N-CoR nuclear receptor corepressors family.</text>
</comment>
<feature type="compositionally biased region" description="Basic and acidic residues" evidence="4">
    <location>
        <begin position="76"/>
        <end position="85"/>
    </location>
</feature>
<dbReference type="GO" id="GO:0032991">
    <property type="term" value="C:protein-containing complex"/>
    <property type="evidence" value="ECO:0007669"/>
    <property type="project" value="UniProtKB-ARBA"/>
</dbReference>
<dbReference type="Proteomes" id="UP000711488">
    <property type="component" value="Unassembled WGS sequence"/>
</dbReference>
<dbReference type="SMART" id="SM00717">
    <property type="entry name" value="SANT"/>
    <property type="match status" value="1"/>
</dbReference>
<feature type="region of interest" description="Disordered" evidence="4">
    <location>
        <begin position="435"/>
        <end position="580"/>
    </location>
</feature>
<dbReference type="InterPro" id="IPR031557">
    <property type="entry name" value="N-CoR_GPS2_interact"/>
</dbReference>
<dbReference type="PROSITE" id="PS51293">
    <property type="entry name" value="SANT"/>
    <property type="match status" value="1"/>
</dbReference>
<feature type="compositionally biased region" description="Polar residues" evidence="4">
    <location>
        <begin position="487"/>
        <end position="499"/>
    </location>
</feature>
<dbReference type="InterPro" id="IPR001005">
    <property type="entry name" value="SANT/Myb"/>
</dbReference>
<accession>A0A6A0GWJ3</accession>